<dbReference type="Gene3D" id="3.40.50.720">
    <property type="entry name" value="NAD(P)-binding Rossmann-like Domain"/>
    <property type="match status" value="1"/>
</dbReference>
<dbReference type="RefSeq" id="WP_106890292.1">
    <property type="nucleotide sequence ID" value="NZ_CP027860.1"/>
</dbReference>
<evidence type="ECO:0000313" key="2">
    <source>
        <dbReference type="EMBL" id="AVP96363.1"/>
    </source>
</evidence>
<dbReference type="AlphaFoldDB" id="A0A2P1PND4"/>
<dbReference type="InterPro" id="IPR001509">
    <property type="entry name" value="Epimerase_deHydtase"/>
</dbReference>
<keyword evidence="3" id="KW-1185">Reference proteome</keyword>
<dbReference type="InterPro" id="IPR036291">
    <property type="entry name" value="NAD(P)-bd_dom_sf"/>
</dbReference>
<reference evidence="2 3" key="1">
    <citation type="submission" date="2018-03" db="EMBL/GenBank/DDBJ databases">
        <title>Ahniella affigens gen. nov., sp. nov., a gammaproteobacterium isolated from sandy soil near a stream.</title>
        <authorList>
            <person name="Ko Y."/>
            <person name="Kim J.-H."/>
        </authorList>
    </citation>
    <scope>NUCLEOTIDE SEQUENCE [LARGE SCALE GENOMIC DNA]</scope>
    <source>
        <strain evidence="2 3">D13</strain>
    </source>
</reference>
<dbReference type="SUPFAM" id="SSF51735">
    <property type="entry name" value="NAD(P)-binding Rossmann-fold domains"/>
    <property type="match status" value="1"/>
</dbReference>
<accession>A0A2P1PND4</accession>
<name>A0A2P1PND4_9GAMM</name>
<sequence>MNILLTGGSGFIGTHLCRALLDAGHGIRILDLRSSVSFPDSCLLGDIRDANLVEQALRDVDLVIHLAAVHADDVSPLHLYAETNVDGTRVLLDAMRAANVVRLLHFSSVSVYGAGPAVESDLDPKPLNEYGRSKLAAEQLIVAWQAEQPTVRSARVLRPSVVYGPGHHGNMKRLIDELDRPRMRAIGSGQQVKAVAFVGNVVAASLFDLAELPGCRIHNVADLPPIPMHEWMRLIRIELGRDPARQIRLPEMPAYLLGFLAQTWAHLCRQKPTISVDRVRKFLASTPVDASLLARLGYLAPYSHQQGLRATIAARQRTEQP</sequence>
<dbReference type="Proteomes" id="UP000241074">
    <property type="component" value="Chromosome"/>
</dbReference>
<gene>
    <name evidence="2" type="ORF">C7S18_03780</name>
</gene>
<feature type="domain" description="NAD-dependent epimerase/dehydratase" evidence="1">
    <location>
        <begin position="3"/>
        <end position="211"/>
    </location>
</feature>
<evidence type="ECO:0000313" key="3">
    <source>
        <dbReference type="Proteomes" id="UP000241074"/>
    </source>
</evidence>
<dbReference type="KEGG" id="xba:C7S18_03780"/>
<dbReference type="PANTHER" id="PTHR43245">
    <property type="entry name" value="BIFUNCTIONAL POLYMYXIN RESISTANCE PROTEIN ARNA"/>
    <property type="match status" value="1"/>
</dbReference>
<protein>
    <recommendedName>
        <fullName evidence="1">NAD-dependent epimerase/dehydratase domain-containing protein</fullName>
    </recommendedName>
</protein>
<proteinExistence type="predicted"/>
<dbReference type="InterPro" id="IPR050177">
    <property type="entry name" value="Lipid_A_modif_metabolic_enz"/>
</dbReference>
<dbReference type="OrthoDB" id="3174087at2"/>
<organism evidence="2 3">
    <name type="scientific">Ahniella affigens</name>
    <dbReference type="NCBI Taxonomy" id="2021234"/>
    <lineage>
        <taxon>Bacteria</taxon>
        <taxon>Pseudomonadati</taxon>
        <taxon>Pseudomonadota</taxon>
        <taxon>Gammaproteobacteria</taxon>
        <taxon>Lysobacterales</taxon>
        <taxon>Rhodanobacteraceae</taxon>
        <taxon>Ahniella</taxon>
    </lineage>
</organism>
<dbReference type="Pfam" id="PF01370">
    <property type="entry name" value="Epimerase"/>
    <property type="match status" value="1"/>
</dbReference>
<evidence type="ECO:0000259" key="1">
    <source>
        <dbReference type="Pfam" id="PF01370"/>
    </source>
</evidence>
<dbReference type="EMBL" id="CP027860">
    <property type="protein sequence ID" value="AVP96363.1"/>
    <property type="molecule type" value="Genomic_DNA"/>
</dbReference>
<reference evidence="2 3" key="2">
    <citation type="submission" date="2018-03" db="EMBL/GenBank/DDBJ databases">
        <authorList>
            <person name="Keele B.F."/>
        </authorList>
    </citation>
    <scope>NUCLEOTIDE SEQUENCE [LARGE SCALE GENOMIC DNA]</scope>
    <source>
        <strain evidence="2 3">D13</strain>
    </source>
</reference>